<comment type="caution">
    <text evidence="1">The sequence shown here is derived from an EMBL/GenBank/DDBJ whole genome shotgun (WGS) entry which is preliminary data.</text>
</comment>
<protein>
    <submittedName>
        <fullName evidence="1">Uncharacterized protein</fullName>
    </submittedName>
</protein>
<keyword evidence="2" id="KW-1185">Reference proteome</keyword>
<dbReference type="Proteomes" id="UP000552864">
    <property type="component" value="Unassembled WGS sequence"/>
</dbReference>
<evidence type="ECO:0000313" key="1">
    <source>
        <dbReference type="EMBL" id="NLR78359.1"/>
    </source>
</evidence>
<accession>A0A847SMH0</accession>
<dbReference type="RefSeq" id="WP_168737700.1">
    <property type="nucleotide sequence ID" value="NZ_JABAHZ010000001.1"/>
</dbReference>
<sequence>MAIIFEGKSTCPICSQVLDKGKPYMGFLPFTGNAKDILFMFSDSGVHVDCLHSHPHGALALLHRNKCGEALKPENRKCWIDGQVIERREHVISFGMFTSDESEPLAKFNYMMLNRLNLGRWQDRKAFISAGTEFLQAGKWGSLTEVNVLQIAINEIK</sequence>
<reference evidence="1 2" key="1">
    <citation type="submission" date="2020-04" db="EMBL/GenBank/DDBJ databases">
        <authorList>
            <person name="Yin C."/>
        </authorList>
    </citation>
    <scope>NUCLEOTIDE SEQUENCE [LARGE SCALE GENOMIC DNA]</scope>
    <source>
        <strain evidence="1 2">Ak56</strain>
    </source>
</reference>
<gene>
    <name evidence="1" type="ORF">HGH91_06970</name>
</gene>
<name>A0A847SMH0_9BACT</name>
<proteinExistence type="predicted"/>
<evidence type="ECO:0000313" key="2">
    <source>
        <dbReference type="Proteomes" id="UP000552864"/>
    </source>
</evidence>
<dbReference type="EMBL" id="JABAHZ010000001">
    <property type="protein sequence ID" value="NLR78359.1"/>
    <property type="molecule type" value="Genomic_DNA"/>
</dbReference>
<dbReference type="AlphaFoldDB" id="A0A847SMH0"/>
<organism evidence="1 2">
    <name type="scientific">Chitinophaga eiseniae</name>
    <dbReference type="NCBI Taxonomy" id="634771"/>
    <lineage>
        <taxon>Bacteria</taxon>
        <taxon>Pseudomonadati</taxon>
        <taxon>Bacteroidota</taxon>
        <taxon>Chitinophagia</taxon>
        <taxon>Chitinophagales</taxon>
        <taxon>Chitinophagaceae</taxon>
        <taxon>Chitinophaga</taxon>
    </lineage>
</organism>